<comment type="function">
    <text evidence="3">Involved in the transmission of sensory signals from the chemoreceptors to the flagellar motors. CheA is autophosphorylated; it can transfer its phosphate group to either CheB or CheY.</text>
</comment>
<organism evidence="5 6">
    <name type="scientific">Tepidimicrobium xylanilyticum</name>
    <dbReference type="NCBI Taxonomy" id="1123352"/>
    <lineage>
        <taxon>Bacteria</taxon>
        <taxon>Bacillati</taxon>
        <taxon>Bacillota</taxon>
        <taxon>Tissierellia</taxon>
        <taxon>Tissierellales</taxon>
        <taxon>Tepidimicrobiaceae</taxon>
        <taxon>Tepidimicrobium</taxon>
    </lineage>
</organism>
<evidence type="ECO:0000313" key="6">
    <source>
        <dbReference type="Proteomes" id="UP000198828"/>
    </source>
</evidence>
<protein>
    <recommendedName>
        <fullName evidence="2">histidine kinase</fullName>
        <ecNumber evidence="2">2.7.13.3</ecNumber>
    </recommendedName>
</protein>
<dbReference type="Proteomes" id="UP000198828">
    <property type="component" value="Unassembled WGS sequence"/>
</dbReference>
<gene>
    <name evidence="5" type="ORF">SAMN05660923_01905</name>
</gene>
<accession>A0A1H2ZPP9</accession>
<dbReference type="Gene3D" id="3.30.565.10">
    <property type="entry name" value="Histidine kinase-like ATPase, C-terminal domain"/>
    <property type="match status" value="1"/>
</dbReference>
<name>A0A1H2ZPP9_9FIRM</name>
<dbReference type="SUPFAM" id="SSF55874">
    <property type="entry name" value="ATPase domain of HSP90 chaperone/DNA topoisomerase II/histidine kinase"/>
    <property type="match status" value="1"/>
</dbReference>
<dbReference type="PROSITE" id="PS50851">
    <property type="entry name" value="CHEW"/>
    <property type="match status" value="1"/>
</dbReference>
<dbReference type="InterPro" id="IPR051315">
    <property type="entry name" value="Bact_Chemotaxis_CheA"/>
</dbReference>
<proteinExistence type="predicted"/>
<evidence type="ECO:0000256" key="1">
    <source>
        <dbReference type="ARBA" id="ARBA00000085"/>
    </source>
</evidence>
<dbReference type="Pfam" id="PF01584">
    <property type="entry name" value="CheW"/>
    <property type="match status" value="1"/>
</dbReference>
<reference evidence="5 6" key="1">
    <citation type="submission" date="2016-10" db="EMBL/GenBank/DDBJ databases">
        <authorList>
            <person name="de Groot N.N."/>
        </authorList>
    </citation>
    <scope>NUCLEOTIDE SEQUENCE [LARGE SCALE GENOMIC DNA]</scope>
    <source>
        <strain evidence="5 6">DSM 23310</strain>
    </source>
</reference>
<feature type="domain" description="CheW-like" evidence="4">
    <location>
        <begin position="47"/>
        <end position="122"/>
    </location>
</feature>
<sequence length="122" mass="13757">MTEYSGRGVEMDVAVKNIEFIGGSISIQSEEQKGTQVTLKISLTLAIIDGMNLKVRKQTYTIPTISIQESFRINREDVITDPDGNEMILVRGRCYPVFRIHEFFEVKTNITDLAEGIMIVIS</sequence>
<evidence type="ECO:0000259" key="4">
    <source>
        <dbReference type="PROSITE" id="PS50851"/>
    </source>
</evidence>
<dbReference type="EMBL" id="FNNG01000007">
    <property type="protein sequence ID" value="SDX19346.1"/>
    <property type="molecule type" value="Genomic_DNA"/>
</dbReference>
<dbReference type="GO" id="GO:0007165">
    <property type="term" value="P:signal transduction"/>
    <property type="evidence" value="ECO:0007669"/>
    <property type="project" value="InterPro"/>
</dbReference>
<dbReference type="InterPro" id="IPR002545">
    <property type="entry name" value="CheW-lke_dom"/>
</dbReference>
<dbReference type="PANTHER" id="PTHR43395:SF10">
    <property type="entry name" value="CHEMOTAXIS PROTEIN CHEA"/>
    <property type="match status" value="1"/>
</dbReference>
<dbReference type="InterPro" id="IPR036890">
    <property type="entry name" value="HATPase_C_sf"/>
</dbReference>
<dbReference type="GO" id="GO:0004673">
    <property type="term" value="F:protein histidine kinase activity"/>
    <property type="evidence" value="ECO:0007669"/>
    <property type="project" value="UniProtKB-EC"/>
</dbReference>
<evidence type="ECO:0000313" key="5">
    <source>
        <dbReference type="EMBL" id="SDX19346.1"/>
    </source>
</evidence>
<comment type="catalytic activity">
    <reaction evidence="1">
        <text>ATP + protein L-histidine = ADP + protein N-phospho-L-histidine.</text>
        <dbReference type="EC" id="2.7.13.3"/>
    </reaction>
</comment>
<keyword evidence="6" id="KW-1185">Reference proteome</keyword>
<dbReference type="EC" id="2.7.13.3" evidence="2"/>
<dbReference type="PANTHER" id="PTHR43395">
    <property type="entry name" value="SENSOR HISTIDINE KINASE CHEA"/>
    <property type="match status" value="1"/>
</dbReference>
<dbReference type="GO" id="GO:0006935">
    <property type="term" value="P:chemotaxis"/>
    <property type="evidence" value="ECO:0007669"/>
    <property type="project" value="InterPro"/>
</dbReference>
<dbReference type="RefSeq" id="WP_200773723.1">
    <property type="nucleotide sequence ID" value="NZ_BSYN01000003.1"/>
</dbReference>
<dbReference type="SUPFAM" id="SSF50341">
    <property type="entry name" value="CheW-like"/>
    <property type="match status" value="1"/>
</dbReference>
<dbReference type="InterPro" id="IPR036061">
    <property type="entry name" value="CheW-like_dom_sf"/>
</dbReference>
<evidence type="ECO:0000256" key="2">
    <source>
        <dbReference type="ARBA" id="ARBA00012438"/>
    </source>
</evidence>
<evidence type="ECO:0000256" key="3">
    <source>
        <dbReference type="ARBA" id="ARBA00035100"/>
    </source>
</evidence>
<dbReference type="AlphaFoldDB" id="A0A1H2ZPP9"/>